<dbReference type="Proteomes" id="UP000217199">
    <property type="component" value="Unassembled WGS sequence"/>
</dbReference>
<protein>
    <submittedName>
        <fullName evidence="2">Uncharacterized protein</fullName>
    </submittedName>
</protein>
<feature type="region of interest" description="Disordered" evidence="1">
    <location>
        <begin position="59"/>
        <end position="80"/>
    </location>
</feature>
<gene>
    <name evidence="2" type="ORF">PNOK_0914400</name>
</gene>
<organism evidence="2 3">
    <name type="scientific">Pyrrhoderma noxium</name>
    <dbReference type="NCBI Taxonomy" id="2282107"/>
    <lineage>
        <taxon>Eukaryota</taxon>
        <taxon>Fungi</taxon>
        <taxon>Dikarya</taxon>
        <taxon>Basidiomycota</taxon>
        <taxon>Agaricomycotina</taxon>
        <taxon>Agaricomycetes</taxon>
        <taxon>Hymenochaetales</taxon>
        <taxon>Hymenochaetaceae</taxon>
        <taxon>Pyrrhoderma</taxon>
    </lineage>
</organism>
<comment type="caution">
    <text evidence="2">The sequence shown here is derived from an EMBL/GenBank/DDBJ whole genome shotgun (WGS) entry which is preliminary data.</text>
</comment>
<evidence type="ECO:0000313" key="3">
    <source>
        <dbReference type="Proteomes" id="UP000217199"/>
    </source>
</evidence>
<reference evidence="2 3" key="1">
    <citation type="journal article" date="2017" name="Mol. Ecol.">
        <title>Comparative and population genomic landscape of Phellinus noxius: A hypervariable fungus causing root rot in trees.</title>
        <authorList>
            <person name="Chung C.L."/>
            <person name="Lee T.J."/>
            <person name="Akiba M."/>
            <person name="Lee H.H."/>
            <person name="Kuo T.H."/>
            <person name="Liu D."/>
            <person name="Ke H.M."/>
            <person name="Yokoi T."/>
            <person name="Roa M.B."/>
            <person name="Lu M.J."/>
            <person name="Chang Y.Y."/>
            <person name="Ann P.J."/>
            <person name="Tsai J.N."/>
            <person name="Chen C.Y."/>
            <person name="Tzean S.S."/>
            <person name="Ota Y."/>
            <person name="Hattori T."/>
            <person name="Sahashi N."/>
            <person name="Liou R.F."/>
            <person name="Kikuchi T."/>
            <person name="Tsai I.J."/>
        </authorList>
    </citation>
    <scope>NUCLEOTIDE SEQUENCE [LARGE SCALE GENOMIC DNA]</scope>
    <source>
        <strain evidence="2 3">FFPRI411160</strain>
    </source>
</reference>
<evidence type="ECO:0000313" key="2">
    <source>
        <dbReference type="EMBL" id="PAV15381.1"/>
    </source>
</evidence>
<evidence type="ECO:0000256" key="1">
    <source>
        <dbReference type="SAM" id="MobiDB-lite"/>
    </source>
</evidence>
<dbReference type="EMBL" id="NBII01000010">
    <property type="protein sequence ID" value="PAV15381.1"/>
    <property type="molecule type" value="Genomic_DNA"/>
</dbReference>
<proteinExistence type="predicted"/>
<feature type="compositionally biased region" description="Basic and acidic residues" evidence="1">
    <location>
        <begin position="59"/>
        <end position="75"/>
    </location>
</feature>
<dbReference type="AlphaFoldDB" id="A0A286U724"/>
<keyword evidence="3" id="KW-1185">Reference proteome</keyword>
<accession>A0A286U724</accession>
<sequence>MSDDKYKLLSLTDDINNLPAGLYFPTLAHDVVVEGVEAPVVDGIGAQVQEEVIVNDQDDRNTVHGGGEEGVHDTGRISNNGDTKLKRTISIISYLPSPPAALEDQDCIQESQETNDDADFEMVRDFPLNEAREPARTRARSRPVTDGRIMRRKNKSNDPLSLGFKLLRRAAMNELVSEEDRLKAHIYLLRAECRELEEILRRVPPVVKPEGLRKPDTMFASAIS</sequence>
<dbReference type="InParanoid" id="A0A286U724"/>
<name>A0A286U724_9AGAM</name>